<protein>
    <submittedName>
        <fullName evidence="2">Uncharacterized protein</fullName>
    </submittedName>
</protein>
<proteinExistence type="predicted"/>
<gene>
    <name evidence="2" type="ORF">EVOR1521_LOCUS24112</name>
</gene>
<dbReference type="Proteomes" id="UP001178507">
    <property type="component" value="Unassembled WGS sequence"/>
</dbReference>
<keyword evidence="1" id="KW-0732">Signal</keyword>
<sequence>MTPAQIELTIKRLLRMGAPKAFAMLVLLVASLAIPSGESDCSNLEVLELFAGTARLCRSARSLGIPAEAHDILFDPHRSQKGKSAMDINEPAGFLLPGILGPPL</sequence>
<dbReference type="AlphaFoldDB" id="A0AA36NCD5"/>
<keyword evidence="3" id="KW-1185">Reference proteome</keyword>
<dbReference type="EMBL" id="CAUJNA010003388">
    <property type="protein sequence ID" value="CAJ1400864.1"/>
    <property type="molecule type" value="Genomic_DNA"/>
</dbReference>
<accession>A0AA36NCD5</accession>
<feature type="signal peptide" evidence="1">
    <location>
        <begin position="1"/>
        <end position="39"/>
    </location>
</feature>
<comment type="caution">
    <text evidence="2">The sequence shown here is derived from an EMBL/GenBank/DDBJ whole genome shotgun (WGS) entry which is preliminary data.</text>
</comment>
<organism evidence="2 3">
    <name type="scientific">Effrenium voratum</name>
    <dbReference type="NCBI Taxonomy" id="2562239"/>
    <lineage>
        <taxon>Eukaryota</taxon>
        <taxon>Sar</taxon>
        <taxon>Alveolata</taxon>
        <taxon>Dinophyceae</taxon>
        <taxon>Suessiales</taxon>
        <taxon>Symbiodiniaceae</taxon>
        <taxon>Effrenium</taxon>
    </lineage>
</organism>
<evidence type="ECO:0000313" key="3">
    <source>
        <dbReference type="Proteomes" id="UP001178507"/>
    </source>
</evidence>
<name>A0AA36NCD5_9DINO</name>
<evidence type="ECO:0000256" key="1">
    <source>
        <dbReference type="SAM" id="SignalP"/>
    </source>
</evidence>
<reference evidence="2" key="1">
    <citation type="submission" date="2023-08" db="EMBL/GenBank/DDBJ databases">
        <authorList>
            <person name="Chen Y."/>
            <person name="Shah S."/>
            <person name="Dougan E. K."/>
            <person name="Thang M."/>
            <person name="Chan C."/>
        </authorList>
    </citation>
    <scope>NUCLEOTIDE SEQUENCE</scope>
</reference>
<evidence type="ECO:0000313" key="2">
    <source>
        <dbReference type="EMBL" id="CAJ1400864.1"/>
    </source>
</evidence>
<feature type="chain" id="PRO_5041283264" evidence="1">
    <location>
        <begin position="40"/>
        <end position="104"/>
    </location>
</feature>